<dbReference type="InterPro" id="IPR036918">
    <property type="entry name" value="Pyrv_Knase_C_sf"/>
</dbReference>
<evidence type="ECO:0000313" key="19">
    <source>
        <dbReference type="EMBL" id="CAK6973521.1"/>
    </source>
</evidence>
<comment type="cofactor">
    <cofactor evidence="2">
        <name>K(+)</name>
        <dbReference type="ChEBI" id="CHEBI:29103"/>
    </cofactor>
</comment>
<protein>
    <recommendedName>
        <fullName evidence="6 16">Pyruvate kinase</fullName>
        <ecNumber evidence="6 16">2.7.1.40</ecNumber>
    </recommendedName>
</protein>
<evidence type="ECO:0000256" key="4">
    <source>
        <dbReference type="ARBA" id="ARBA00008663"/>
    </source>
</evidence>
<dbReference type="InterPro" id="IPR015806">
    <property type="entry name" value="Pyrv_Knase_insert_dom_sf"/>
</dbReference>
<dbReference type="GO" id="GO:0004497">
    <property type="term" value="F:monooxygenase activity"/>
    <property type="evidence" value="ECO:0007669"/>
    <property type="project" value="InterPro"/>
</dbReference>
<dbReference type="InterPro" id="IPR001697">
    <property type="entry name" value="Pyr_Knase"/>
</dbReference>
<dbReference type="InterPro" id="IPR001128">
    <property type="entry name" value="Cyt_P450"/>
</dbReference>
<dbReference type="CDD" id="cd00288">
    <property type="entry name" value="Pyruvate_Kinase"/>
    <property type="match status" value="1"/>
</dbReference>
<dbReference type="GO" id="GO:0030955">
    <property type="term" value="F:potassium ion binding"/>
    <property type="evidence" value="ECO:0007669"/>
    <property type="project" value="InterPro"/>
</dbReference>
<evidence type="ECO:0000256" key="16">
    <source>
        <dbReference type="RuleBase" id="RU000504"/>
    </source>
</evidence>
<dbReference type="FunFam" id="3.40.1380.20:FF:000001">
    <property type="entry name" value="Pyruvate kinase"/>
    <property type="match status" value="1"/>
</dbReference>
<evidence type="ECO:0000256" key="5">
    <source>
        <dbReference type="ARBA" id="ARBA00010617"/>
    </source>
</evidence>
<sequence>MRSMSICVTACVRPQGTCGSRNLLCGVASQRALCLTAAGAVVDGKVEGRKAAAKVGSGVTKRGVNGRVRSFEDIPHTGRSGWINLVKFWREDRFRLLHKHMERTFNTIGPIYREHVGTQSSVNIMMPSDISELFRSEGLHPRRMTLQPWATHREIRQHSKGVFLKNGEEWRADRLLLNKEVMMSAAVKRFLPLLDEVSSDFSRMLRDRVEREGRGEEGRRSLTIDPSPDLFRFALEASGHVLYGERMGLFSSSPSLESQKFIWAVERMLATTPPLLYLPPRLLLRIGAPLWTQHAIAWDHIFSHAEASIQRGYRRLSSSRGQGSEDGAAGGLYPGVLGQLMEKGQLSLDLIKANITELMAGGVDTTAVPLQFALFELGRNPEVQESVRQQVRASWAQAGGDPHKALQGAPLLKGTIKEILRLYPVGITVQRCPIRDIVLQNYHIPAGTMVQACLYPLGRSAKVFEDPQRFDPGRWRSKRDEDQRGEGTAFRSLAFGFGARQCVGRRIAENEMQLLLMHILLSFRLSVPSSEDIKTKYTLILHIVMAHFKLAHLSCCMQCAPNGVRGWRDEWEAVGTGARIRRYSEVMTLPDSFIQRQQLDASMADTFLEHLCLLDIDQEPITARNTSIICTIGPASRSIPKLHEMIKAGMNIARLNFSHGSHEYHGETIKNVREAVQTINSDPLYYRPVAIALDTKGPEIRTGLVKGKVEEEAELEKGSHVRVVTAESDKDKTDGKIIWVDYPNLPEVLKKGDKMFIDDGLIGLKVLETGADWVDTVVEAGGLLCSRKGVNLPGCDLIGLKAVSERDEADLRFGVAQGIDMVFASFIRSAQDVKDVRRALGAHGRDIKVISKVESRQGVQNFEEVLAESDGVMVARGDLGIEIPAEKVFIAQKMMIGRCNSAGKPVICATQMLESMVAHPRPTRAESSDVANAVLDGADCVMLSGETAKGLFPVKAVAMMHSICREAEAAIFHQQLFEELRRLTPLSSDPTEVTAIGAVESSFKCCAGAIIVLTSSGRAAHLLSRYRPRCPIIAVTRTPQVARQSQLLRGVFPVLFHPLPAPVWADDVDNRVNFGMDIGKARGFFKTGDMVIVVTGWIPGSGHTNIMRAVSVP</sequence>
<keyword evidence="8 16" id="KW-0808">Transferase</keyword>
<keyword evidence="15" id="KW-0670">Pyruvate</keyword>
<evidence type="ECO:0000256" key="10">
    <source>
        <dbReference type="ARBA" id="ARBA00022741"/>
    </source>
</evidence>
<dbReference type="GO" id="GO:0004743">
    <property type="term" value="F:pyruvate kinase activity"/>
    <property type="evidence" value="ECO:0007669"/>
    <property type="project" value="UniProtKB-EC"/>
</dbReference>
<evidence type="ECO:0000259" key="18">
    <source>
        <dbReference type="Pfam" id="PF02887"/>
    </source>
</evidence>
<comment type="similarity">
    <text evidence="4 16">Belongs to the pyruvate kinase family.</text>
</comment>
<comment type="cofactor">
    <cofactor evidence="1">
        <name>Mg(2+)</name>
        <dbReference type="ChEBI" id="CHEBI:18420"/>
    </cofactor>
</comment>
<evidence type="ECO:0000256" key="2">
    <source>
        <dbReference type="ARBA" id="ARBA00001958"/>
    </source>
</evidence>
<dbReference type="InterPro" id="IPR040442">
    <property type="entry name" value="Pyrv_kinase-like_dom_sf"/>
</dbReference>
<dbReference type="Gene3D" id="2.40.33.10">
    <property type="entry name" value="PK beta-barrel domain-like"/>
    <property type="match status" value="1"/>
</dbReference>
<comment type="caution">
    <text evidence="19">The sequence shown here is derived from an EMBL/GenBank/DDBJ whole genome shotgun (WGS) entry which is preliminary data.</text>
</comment>
<dbReference type="InterPro" id="IPR011037">
    <property type="entry name" value="Pyrv_Knase-like_insert_dom_sf"/>
</dbReference>
<dbReference type="GO" id="GO:0016301">
    <property type="term" value="F:kinase activity"/>
    <property type="evidence" value="ECO:0007669"/>
    <property type="project" value="UniProtKB-KW"/>
</dbReference>
<dbReference type="NCBIfam" id="NF004978">
    <property type="entry name" value="PRK06354.1"/>
    <property type="match status" value="1"/>
</dbReference>
<dbReference type="SUPFAM" id="SSF50800">
    <property type="entry name" value="PK beta-barrel domain-like"/>
    <property type="match status" value="1"/>
</dbReference>
<evidence type="ECO:0000256" key="13">
    <source>
        <dbReference type="ARBA" id="ARBA00022842"/>
    </source>
</evidence>
<dbReference type="NCBIfam" id="NF004491">
    <property type="entry name" value="PRK05826.1"/>
    <property type="match status" value="1"/>
</dbReference>
<keyword evidence="20" id="KW-1185">Reference proteome</keyword>
<dbReference type="GO" id="GO:0000287">
    <property type="term" value="F:magnesium ion binding"/>
    <property type="evidence" value="ECO:0007669"/>
    <property type="project" value="InterPro"/>
</dbReference>
<dbReference type="PRINTS" id="PR01050">
    <property type="entry name" value="PYRUVTKNASE"/>
</dbReference>
<dbReference type="PANTHER" id="PTHR11817">
    <property type="entry name" value="PYRUVATE KINASE"/>
    <property type="match status" value="1"/>
</dbReference>
<evidence type="ECO:0000256" key="11">
    <source>
        <dbReference type="ARBA" id="ARBA00022777"/>
    </source>
</evidence>
<dbReference type="GO" id="GO:0005524">
    <property type="term" value="F:ATP binding"/>
    <property type="evidence" value="ECO:0007669"/>
    <property type="project" value="UniProtKB-KW"/>
</dbReference>
<keyword evidence="14 16" id="KW-0324">Glycolysis</keyword>
<evidence type="ECO:0000313" key="20">
    <source>
        <dbReference type="Proteomes" id="UP001314229"/>
    </source>
</evidence>
<keyword evidence="9" id="KW-0479">Metal-binding</keyword>
<evidence type="ECO:0000256" key="15">
    <source>
        <dbReference type="ARBA" id="ARBA00023317"/>
    </source>
</evidence>
<comment type="pathway">
    <text evidence="3 16">Carbohydrate degradation; glycolysis; pyruvate from D-glyceraldehyde 3-phosphate: step 5/5.</text>
</comment>
<dbReference type="Gene3D" id="1.10.630.10">
    <property type="entry name" value="Cytochrome P450"/>
    <property type="match status" value="1"/>
</dbReference>
<comment type="similarity">
    <text evidence="5">Belongs to the cytochrome P450 family.</text>
</comment>
<evidence type="ECO:0000256" key="3">
    <source>
        <dbReference type="ARBA" id="ARBA00004997"/>
    </source>
</evidence>
<organism evidence="19 20">
    <name type="scientific">Scomber scombrus</name>
    <name type="common">Atlantic mackerel</name>
    <name type="synonym">Scomber vernalis</name>
    <dbReference type="NCBI Taxonomy" id="13677"/>
    <lineage>
        <taxon>Eukaryota</taxon>
        <taxon>Metazoa</taxon>
        <taxon>Chordata</taxon>
        <taxon>Craniata</taxon>
        <taxon>Vertebrata</taxon>
        <taxon>Euteleostomi</taxon>
        <taxon>Actinopterygii</taxon>
        <taxon>Neopterygii</taxon>
        <taxon>Teleostei</taxon>
        <taxon>Neoteleostei</taxon>
        <taxon>Acanthomorphata</taxon>
        <taxon>Pelagiaria</taxon>
        <taxon>Scombriformes</taxon>
        <taxon>Scombridae</taxon>
        <taxon>Scomber</taxon>
    </lineage>
</organism>
<dbReference type="GO" id="GO:0020037">
    <property type="term" value="F:heme binding"/>
    <property type="evidence" value="ECO:0007669"/>
    <property type="project" value="InterPro"/>
</dbReference>
<dbReference type="InterPro" id="IPR017972">
    <property type="entry name" value="Cyt_P450_CS"/>
</dbReference>
<comment type="catalytic activity">
    <reaction evidence="16">
        <text>pyruvate + ATP = phosphoenolpyruvate + ADP + H(+)</text>
        <dbReference type="Rhea" id="RHEA:18157"/>
        <dbReference type="ChEBI" id="CHEBI:15361"/>
        <dbReference type="ChEBI" id="CHEBI:15378"/>
        <dbReference type="ChEBI" id="CHEBI:30616"/>
        <dbReference type="ChEBI" id="CHEBI:58702"/>
        <dbReference type="ChEBI" id="CHEBI:456216"/>
        <dbReference type="EC" id="2.7.1.40"/>
    </reaction>
</comment>
<dbReference type="InterPro" id="IPR018209">
    <property type="entry name" value="Pyrv_Knase_AS"/>
</dbReference>
<feature type="domain" description="Pyruvate kinase C-terminal" evidence="18">
    <location>
        <begin position="994"/>
        <end position="1108"/>
    </location>
</feature>
<dbReference type="SUPFAM" id="SSF48264">
    <property type="entry name" value="Cytochrome P450"/>
    <property type="match status" value="1"/>
</dbReference>
<dbReference type="Pfam" id="PF00224">
    <property type="entry name" value="PK"/>
    <property type="match status" value="1"/>
</dbReference>
<dbReference type="SUPFAM" id="SSF51621">
    <property type="entry name" value="Phosphoenolpyruvate/pyruvate domain"/>
    <property type="match status" value="1"/>
</dbReference>
<dbReference type="InterPro" id="IPR015793">
    <property type="entry name" value="Pyrv_Knase_brl"/>
</dbReference>
<proteinExistence type="inferred from homology"/>
<keyword evidence="7" id="KW-0408">Iron</keyword>
<evidence type="ECO:0000256" key="1">
    <source>
        <dbReference type="ARBA" id="ARBA00001946"/>
    </source>
</evidence>
<keyword evidence="13 16" id="KW-0460">Magnesium</keyword>
<gene>
    <name evidence="19" type="ORF">FSCOSCO3_A017509</name>
</gene>
<dbReference type="EMBL" id="CAWUFR010000231">
    <property type="protein sequence ID" value="CAK6973521.1"/>
    <property type="molecule type" value="Genomic_DNA"/>
</dbReference>
<evidence type="ECO:0000256" key="6">
    <source>
        <dbReference type="ARBA" id="ARBA00012142"/>
    </source>
</evidence>
<evidence type="ECO:0000256" key="9">
    <source>
        <dbReference type="ARBA" id="ARBA00022723"/>
    </source>
</evidence>
<dbReference type="FunFam" id="3.20.20.60:FF:000001">
    <property type="entry name" value="Pyruvate kinase"/>
    <property type="match status" value="1"/>
</dbReference>
<dbReference type="Gene3D" id="3.20.20.60">
    <property type="entry name" value="Phosphoenolpyruvate-binding domains"/>
    <property type="match status" value="1"/>
</dbReference>
<dbReference type="PROSITE" id="PS00086">
    <property type="entry name" value="CYTOCHROME_P450"/>
    <property type="match status" value="1"/>
</dbReference>
<accession>A0AAV1PNN8</accession>
<keyword evidence="11 16" id="KW-0418">Kinase</keyword>
<dbReference type="GO" id="GO:0016705">
    <property type="term" value="F:oxidoreductase activity, acting on paired donors, with incorporation or reduction of molecular oxygen"/>
    <property type="evidence" value="ECO:0007669"/>
    <property type="project" value="InterPro"/>
</dbReference>
<evidence type="ECO:0000256" key="7">
    <source>
        <dbReference type="ARBA" id="ARBA00022617"/>
    </source>
</evidence>
<dbReference type="AlphaFoldDB" id="A0AAV1PNN8"/>
<dbReference type="Gene3D" id="3.40.1380.20">
    <property type="entry name" value="Pyruvate kinase, C-terminal domain"/>
    <property type="match status" value="2"/>
</dbReference>
<keyword evidence="12" id="KW-0067">ATP-binding</keyword>
<dbReference type="Pfam" id="PF02887">
    <property type="entry name" value="PK_C"/>
    <property type="match status" value="1"/>
</dbReference>
<dbReference type="PROSITE" id="PS00110">
    <property type="entry name" value="PYRUVATE_KINASE"/>
    <property type="match status" value="1"/>
</dbReference>
<dbReference type="InterPro" id="IPR015813">
    <property type="entry name" value="Pyrv/PenolPyrv_kinase-like_dom"/>
</dbReference>
<dbReference type="InterPro" id="IPR036396">
    <property type="entry name" value="Cyt_P450_sf"/>
</dbReference>
<dbReference type="FunFam" id="2.40.33.10:FF:000023">
    <property type="entry name" value="Pyruvate kinase PKM"/>
    <property type="match status" value="1"/>
</dbReference>
<reference evidence="19 20" key="1">
    <citation type="submission" date="2024-01" db="EMBL/GenBank/DDBJ databases">
        <authorList>
            <person name="Alioto T."/>
            <person name="Alioto T."/>
            <person name="Gomez Garrido J."/>
        </authorList>
    </citation>
    <scope>NUCLEOTIDE SEQUENCE [LARGE SCALE GENOMIC DNA]</scope>
</reference>
<keyword evidence="7" id="KW-0349">Heme</keyword>
<name>A0AAV1PNN8_SCOSC</name>
<dbReference type="Proteomes" id="UP001314229">
    <property type="component" value="Unassembled WGS sequence"/>
</dbReference>
<dbReference type="EC" id="2.7.1.40" evidence="6 16"/>
<evidence type="ECO:0000256" key="8">
    <source>
        <dbReference type="ARBA" id="ARBA00022679"/>
    </source>
</evidence>
<dbReference type="Pfam" id="PF00067">
    <property type="entry name" value="p450"/>
    <property type="match status" value="1"/>
</dbReference>
<dbReference type="InterPro" id="IPR015795">
    <property type="entry name" value="Pyrv_Knase_C"/>
</dbReference>
<feature type="domain" description="Pyruvate kinase barrel" evidence="17">
    <location>
        <begin position="624"/>
        <end position="957"/>
    </location>
</feature>
<dbReference type="GO" id="GO:0005506">
    <property type="term" value="F:iron ion binding"/>
    <property type="evidence" value="ECO:0007669"/>
    <property type="project" value="InterPro"/>
</dbReference>
<keyword evidence="10" id="KW-0547">Nucleotide-binding</keyword>
<dbReference type="NCBIfam" id="TIGR01064">
    <property type="entry name" value="pyruv_kin"/>
    <property type="match status" value="1"/>
</dbReference>
<dbReference type="SUPFAM" id="SSF52935">
    <property type="entry name" value="PK C-terminal domain-like"/>
    <property type="match status" value="1"/>
</dbReference>
<evidence type="ECO:0000256" key="14">
    <source>
        <dbReference type="ARBA" id="ARBA00023152"/>
    </source>
</evidence>
<evidence type="ECO:0000259" key="17">
    <source>
        <dbReference type="Pfam" id="PF00224"/>
    </source>
</evidence>
<evidence type="ECO:0000256" key="12">
    <source>
        <dbReference type="ARBA" id="ARBA00022840"/>
    </source>
</evidence>